<organism evidence="10 11">
    <name type="scientific">candidate division WWE3 bacterium RIFOXYA2_FULL_46_9</name>
    <dbReference type="NCBI Taxonomy" id="1802636"/>
    <lineage>
        <taxon>Bacteria</taxon>
        <taxon>Katanobacteria</taxon>
    </lineage>
</organism>
<evidence type="ECO:0000313" key="10">
    <source>
        <dbReference type="EMBL" id="OGC62851.1"/>
    </source>
</evidence>
<feature type="transmembrane region" description="Helical" evidence="8">
    <location>
        <begin position="98"/>
        <end position="121"/>
    </location>
</feature>
<feature type="transmembrane region" description="Helical" evidence="8">
    <location>
        <begin position="317"/>
        <end position="334"/>
    </location>
</feature>
<reference evidence="10 11" key="1">
    <citation type="journal article" date="2016" name="Nat. Commun.">
        <title>Thousands of microbial genomes shed light on interconnected biogeochemical processes in an aquifer system.</title>
        <authorList>
            <person name="Anantharaman K."/>
            <person name="Brown C.T."/>
            <person name="Hug L.A."/>
            <person name="Sharon I."/>
            <person name="Castelle C.J."/>
            <person name="Probst A.J."/>
            <person name="Thomas B.C."/>
            <person name="Singh A."/>
            <person name="Wilkins M.J."/>
            <person name="Karaoz U."/>
            <person name="Brodie E.L."/>
            <person name="Williams K.H."/>
            <person name="Hubbard S.S."/>
            <person name="Banfield J.F."/>
        </authorList>
    </citation>
    <scope>NUCLEOTIDE SEQUENCE [LARGE SCALE GENOMIC DNA]</scope>
</reference>
<evidence type="ECO:0000256" key="1">
    <source>
        <dbReference type="ARBA" id="ARBA00004651"/>
    </source>
</evidence>
<dbReference type="InterPro" id="IPR038731">
    <property type="entry name" value="RgtA/B/C-like"/>
</dbReference>
<accession>A0A1F4W0C0</accession>
<dbReference type="EMBL" id="MEVT01000012">
    <property type="protein sequence ID" value="OGC62851.1"/>
    <property type="molecule type" value="Genomic_DNA"/>
</dbReference>
<feature type="transmembrane region" description="Helical" evidence="8">
    <location>
        <begin position="186"/>
        <end position="210"/>
    </location>
</feature>
<dbReference type="GO" id="GO:0009103">
    <property type="term" value="P:lipopolysaccharide biosynthetic process"/>
    <property type="evidence" value="ECO:0007669"/>
    <property type="project" value="UniProtKB-ARBA"/>
</dbReference>
<evidence type="ECO:0000259" key="9">
    <source>
        <dbReference type="Pfam" id="PF13231"/>
    </source>
</evidence>
<proteinExistence type="predicted"/>
<sequence length="494" mass="55778">MSKKNLLFYIILLGLVLRLAGITHGFPFILHPDEPTIVRSALGTRFYANPHHFDWPHLYVYVNYFMYMVFAKLRTIYIDFGALDFMKQWVPLLLDDSVVFYFLSRVLTAILGALSAIPVYLTGRKLLDNQAGIFAALAITILPFAVHHAHYALPDVPMVFLLAWGLYFTSRIVYDEDLKNYLLAGFFIGLSASTKYNGGLGCVSVALVHLVKYKNPLKKIHLLVLSGLACVVGFVVGTPYSILDFDTFSRTDGPAGAFWQFANVGSVGGVDYLKNLAHVLFSQLPENFGYTIFIIYALFVLYTALKLFKKRMVSSDVYLIIPMIVSIFMILYLARFKILRSQYFMITYPFVCVTFGIGLSSLINWMGKKRELLIQLFAIAVFVVPLVLAALDSLKFTQGDTRQLVYYWIQKNVPPGQPVFYRDSSFGPVAARISEPVHKGMGKVTGYHSGYMVVYDDGEFNLRELPTNVKPTLVLDIDNSFKLGPPLIVYKYTL</sequence>
<dbReference type="AlphaFoldDB" id="A0A1F4W0C0"/>
<feature type="transmembrane region" description="Helical" evidence="8">
    <location>
        <begin position="158"/>
        <end position="174"/>
    </location>
</feature>
<evidence type="ECO:0000256" key="2">
    <source>
        <dbReference type="ARBA" id="ARBA00022475"/>
    </source>
</evidence>
<keyword evidence="2" id="KW-1003">Cell membrane</keyword>
<comment type="caution">
    <text evidence="10">The sequence shown here is derived from an EMBL/GenBank/DDBJ whole genome shotgun (WGS) entry which is preliminary data.</text>
</comment>
<feature type="transmembrane region" description="Helical" evidence="8">
    <location>
        <begin position="58"/>
        <end position="77"/>
    </location>
</feature>
<feature type="transmembrane region" description="Helical" evidence="8">
    <location>
        <begin position="222"/>
        <end position="242"/>
    </location>
</feature>
<evidence type="ECO:0000313" key="11">
    <source>
        <dbReference type="Proteomes" id="UP000176614"/>
    </source>
</evidence>
<feature type="transmembrane region" description="Helical" evidence="8">
    <location>
        <begin position="372"/>
        <end position="391"/>
    </location>
</feature>
<dbReference type="Proteomes" id="UP000176614">
    <property type="component" value="Unassembled WGS sequence"/>
</dbReference>
<dbReference type="GO" id="GO:0016763">
    <property type="term" value="F:pentosyltransferase activity"/>
    <property type="evidence" value="ECO:0007669"/>
    <property type="project" value="TreeGrafter"/>
</dbReference>
<keyword evidence="3" id="KW-0328">Glycosyltransferase</keyword>
<feature type="transmembrane region" description="Helical" evidence="8">
    <location>
        <begin position="127"/>
        <end position="146"/>
    </location>
</feature>
<dbReference type="GO" id="GO:0005886">
    <property type="term" value="C:plasma membrane"/>
    <property type="evidence" value="ECO:0007669"/>
    <property type="project" value="UniProtKB-SubCell"/>
</dbReference>
<feature type="domain" description="Glycosyltransferase RgtA/B/C/D-like" evidence="9">
    <location>
        <begin position="105"/>
        <end position="232"/>
    </location>
</feature>
<dbReference type="PANTHER" id="PTHR33908:SF11">
    <property type="entry name" value="MEMBRANE PROTEIN"/>
    <property type="match status" value="1"/>
</dbReference>
<feature type="transmembrane region" description="Helical" evidence="8">
    <location>
        <begin position="346"/>
        <end position="365"/>
    </location>
</feature>
<gene>
    <name evidence="10" type="ORF">A2264_04255</name>
</gene>
<feature type="transmembrane region" description="Helical" evidence="8">
    <location>
        <begin position="288"/>
        <end position="305"/>
    </location>
</feature>
<keyword evidence="6 8" id="KW-1133">Transmembrane helix</keyword>
<evidence type="ECO:0000256" key="5">
    <source>
        <dbReference type="ARBA" id="ARBA00022692"/>
    </source>
</evidence>
<evidence type="ECO:0000256" key="4">
    <source>
        <dbReference type="ARBA" id="ARBA00022679"/>
    </source>
</evidence>
<evidence type="ECO:0000256" key="6">
    <source>
        <dbReference type="ARBA" id="ARBA00022989"/>
    </source>
</evidence>
<keyword evidence="5 8" id="KW-0812">Transmembrane</keyword>
<evidence type="ECO:0000256" key="8">
    <source>
        <dbReference type="SAM" id="Phobius"/>
    </source>
</evidence>
<keyword evidence="4" id="KW-0808">Transferase</keyword>
<dbReference type="InterPro" id="IPR050297">
    <property type="entry name" value="LipidA_mod_glycosyltrf_83"/>
</dbReference>
<evidence type="ECO:0000256" key="7">
    <source>
        <dbReference type="ARBA" id="ARBA00023136"/>
    </source>
</evidence>
<evidence type="ECO:0000256" key="3">
    <source>
        <dbReference type="ARBA" id="ARBA00022676"/>
    </source>
</evidence>
<keyword evidence="7 8" id="KW-0472">Membrane</keyword>
<comment type="subcellular location">
    <subcellularLocation>
        <location evidence="1">Cell membrane</location>
        <topology evidence="1">Multi-pass membrane protein</topology>
    </subcellularLocation>
</comment>
<dbReference type="PANTHER" id="PTHR33908">
    <property type="entry name" value="MANNOSYLTRANSFERASE YKCB-RELATED"/>
    <property type="match status" value="1"/>
</dbReference>
<dbReference type="Pfam" id="PF13231">
    <property type="entry name" value="PMT_2"/>
    <property type="match status" value="1"/>
</dbReference>
<protein>
    <recommendedName>
        <fullName evidence="9">Glycosyltransferase RgtA/B/C/D-like domain-containing protein</fullName>
    </recommendedName>
</protein>
<name>A0A1F4W0C0_UNCKA</name>